<dbReference type="Pfam" id="PF02515">
    <property type="entry name" value="CoA_transf_3"/>
    <property type="match status" value="1"/>
</dbReference>
<organism evidence="3 4">
    <name type="scientific">Aurantiacibacter luteus</name>
    <dbReference type="NCBI Taxonomy" id="1581420"/>
    <lineage>
        <taxon>Bacteria</taxon>
        <taxon>Pseudomonadati</taxon>
        <taxon>Pseudomonadota</taxon>
        <taxon>Alphaproteobacteria</taxon>
        <taxon>Sphingomonadales</taxon>
        <taxon>Erythrobacteraceae</taxon>
        <taxon>Aurantiacibacter</taxon>
    </lineage>
</organism>
<reference evidence="3 4" key="1">
    <citation type="submission" date="2015-04" db="EMBL/GenBank/DDBJ databases">
        <title>The draft genome sequence of Erythrobacter luteus KA37.</title>
        <authorList>
            <person name="Zhuang L."/>
            <person name="Liu Y."/>
            <person name="Shao Z."/>
        </authorList>
    </citation>
    <scope>NUCLEOTIDE SEQUENCE [LARGE SCALE GENOMIC DNA]</scope>
    <source>
        <strain evidence="3 4">KA37</strain>
    </source>
</reference>
<evidence type="ECO:0000313" key="3">
    <source>
        <dbReference type="EMBL" id="KLE34961.1"/>
    </source>
</evidence>
<dbReference type="PATRIC" id="fig|1581420.6.peg.30"/>
<dbReference type="STRING" id="1581420.AAW00_00145"/>
<accession>A0A0G9MW57</accession>
<dbReference type="InterPro" id="IPR050483">
    <property type="entry name" value="CoA-transferase_III_domain"/>
</dbReference>
<evidence type="ECO:0000256" key="1">
    <source>
        <dbReference type="ARBA" id="ARBA00022679"/>
    </source>
</evidence>
<name>A0A0G9MW57_9SPHN</name>
<keyword evidence="1 3" id="KW-0808">Transferase</keyword>
<keyword evidence="4" id="KW-1185">Reference proteome</keyword>
<gene>
    <name evidence="3" type="ORF">AAW00_00145</name>
</gene>
<dbReference type="Gene3D" id="3.40.50.10540">
    <property type="entry name" value="Crotonobetainyl-coa:carnitine coa-transferase, domain 1"/>
    <property type="match status" value="1"/>
</dbReference>
<sequence length="381" mass="41827">MPDPALSAGPLAGIKVVDLTAMVFGPYATQTMADLGAAVVKIEPPAGDPMRYISPGPAPDLSGVFCNINRGKRSVVLDLRDPAHADVLRGLIAEADVFIHSMRGRAIARLGFDYEAVKAIRPDIVYTNCYGYSRRGPDADKPAYDDTIQAECGIPHVQRLMTGEPGFAATIMADKIAGLHALYATLAALFHRERTGEGQEVEVGMFEAMASFMLVEHANGMIFDPPLTPAHYHRAVSPNRRPYETRDGHIAVLIYNDKHWHAFMDAVRPEWASADYDTLAQRARHVDIIYGKLGETFRSRTTDEWMALLEELQIPCARVKSTDELFDDPHLNSVGFFEQVDSPQGTMRFPGVPTWFSATPGKVAGPSPRLGQDDADYKGEA</sequence>
<dbReference type="InterPro" id="IPR044855">
    <property type="entry name" value="CoA-Trfase_III_dom3_sf"/>
</dbReference>
<proteinExistence type="predicted"/>
<comment type="caution">
    <text evidence="3">The sequence shown here is derived from an EMBL/GenBank/DDBJ whole genome shotgun (WGS) entry which is preliminary data.</text>
</comment>
<dbReference type="InterPro" id="IPR023606">
    <property type="entry name" value="CoA-Trfase_III_dom_1_sf"/>
</dbReference>
<evidence type="ECO:0000256" key="2">
    <source>
        <dbReference type="SAM" id="MobiDB-lite"/>
    </source>
</evidence>
<dbReference type="RefSeq" id="WP_047002363.1">
    <property type="nucleotide sequence ID" value="NZ_LBHB01000001.1"/>
</dbReference>
<dbReference type="InterPro" id="IPR003673">
    <property type="entry name" value="CoA-Trfase_fam_III"/>
</dbReference>
<feature type="region of interest" description="Disordered" evidence="2">
    <location>
        <begin position="359"/>
        <end position="381"/>
    </location>
</feature>
<dbReference type="OrthoDB" id="5720311at2"/>
<dbReference type="AlphaFoldDB" id="A0A0G9MW57"/>
<dbReference type="Proteomes" id="UP000053464">
    <property type="component" value="Unassembled WGS sequence"/>
</dbReference>
<protein>
    <submittedName>
        <fullName evidence="3">Acetyl-CoA acetyltransferase</fullName>
    </submittedName>
</protein>
<dbReference type="EMBL" id="LBHB01000001">
    <property type="protein sequence ID" value="KLE34961.1"/>
    <property type="molecule type" value="Genomic_DNA"/>
</dbReference>
<dbReference type="Gene3D" id="3.30.1540.10">
    <property type="entry name" value="formyl-coa transferase, domain 3"/>
    <property type="match status" value="1"/>
</dbReference>
<dbReference type="PANTHER" id="PTHR48207:SF4">
    <property type="entry name" value="BLL6097 PROTEIN"/>
    <property type="match status" value="1"/>
</dbReference>
<dbReference type="GO" id="GO:0008410">
    <property type="term" value="F:CoA-transferase activity"/>
    <property type="evidence" value="ECO:0007669"/>
    <property type="project" value="TreeGrafter"/>
</dbReference>
<dbReference type="PANTHER" id="PTHR48207">
    <property type="entry name" value="SUCCINATE--HYDROXYMETHYLGLUTARATE COA-TRANSFERASE"/>
    <property type="match status" value="1"/>
</dbReference>
<feature type="compositionally biased region" description="Basic and acidic residues" evidence="2">
    <location>
        <begin position="371"/>
        <end position="381"/>
    </location>
</feature>
<dbReference type="SUPFAM" id="SSF89796">
    <property type="entry name" value="CoA-transferase family III (CaiB/BaiF)"/>
    <property type="match status" value="1"/>
</dbReference>
<evidence type="ECO:0000313" key="4">
    <source>
        <dbReference type="Proteomes" id="UP000053464"/>
    </source>
</evidence>